<dbReference type="InterPro" id="IPR007439">
    <property type="entry name" value="Chemotax_Pase_CheZ"/>
</dbReference>
<name>A0A1J5QE91_9ZZZZ</name>
<dbReference type="AlphaFoldDB" id="A0A1J5QE91"/>
<dbReference type="SUPFAM" id="SSF75708">
    <property type="entry name" value="Chemotaxis phosphatase CheZ"/>
    <property type="match status" value="1"/>
</dbReference>
<protein>
    <submittedName>
        <fullName evidence="2">Chemotaxis phosphatase, CheZ</fullName>
    </submittedName>
</protein>
<dbReference type="GO" id="GO:0050920">
    <property type="term" value="P:regulation of chemotaxis"/>
    <property type="evidence" value="ECO:0007669"/>
    <property type="project" value="InterPro"/>
</dbReference>
<dbReference type="GO" id="GO:0003824">
    <property type="term" value="F:catalytic activity"/>
    <property type="evidence" value="ECO:0007669"/>
    <property type="project" value="InterPro"/>
</dbReference>
<dbReference type="EMBL" id="MLJW01001421">
    <property type="protein sequence ID" value="OIQ78327.1"/>
    <property type="molecule type" value="Genomic_DNA"/>
</dbReference>
<dbReference type="GO" id="GO:0009288">
    <property type="term" value="C:bacterial-type flagellum"/>
    <property type="evidence" value="ECO:0007669"/>
    <property type="project" value="InterPro"/>
</dbReference>
<organism evidence="2">
    <name type="scientific">mine drainage metagenome</name>
    <dbReference type="NCBI Taxonomy" id="410659"/>
    <lineage>
        <taxon>unclassified sequences</taxon>
        <taxon>metagenomes</taxon>
        <taxon>ecological metagenomes</taxon>
    </lineage>
</organism>
<accession>A0A1J5QE91</accession>
<evidence type="ECO:0000313" key="2">
    <source>
        <dbReference type="EMBL" id="OIQ78327.1"/>
    </source>
</evidence>
<dbReference type="Pfam" id="PF04344">
    <property type="entry name" value="CheZ"/>
    <property type="match status" value="1"/>
</dbReference>
<feature type="region of interest" description="Disordered" evidence="1">
    <location>
        <begin position="1"/>
        <end position="33"/>
    </location>
</feature>
<proteinExistence type="predicted"/>
<feature type="compositionally biased region" description="Gly residues" evidence="1">
    <location>
        <begin position="13"/>
        <end position="23"/>
    </location>
</feature>
<comment type="caution">
    <text evidence="2">The sequence shown here is derived from an EMBL/GenBank/DDBJ whole genome shotgun (WGS) entry which is preliminary data.</text>
</comment>
<dbReference type="Gene3D" id="1.10.287.500">
    <property type="entry name" value="Helix hairpin bin"/>
    <property type="match status" value="1"/>
</dbReference>
<gene>
    <name evidence="2" type="ORF">GALL_399660</name>
</gene>
<sequence length="193" mass="20051">MSAASTPVAGPSQDGGGPLGGQGAPATVGATSPASALHSLTEADALLHEGVRRIMVASSDLPEASHPLEEALRLTETQAMATLEAVENGFSELAAIRATHAGFIDDRLDRIEAQLHIILASQQGQDLAGQRLKKTIHLLQAVEQRIRSAVDQLGPKPEPQMVESATAANADTPDAGPTYAQDDVDALLRDLGI</sequence>
<evidence type="ECO:0000256" key="1">
    <source>
        <dbReference type="SAM" id="MobiDB-lite"/>
    </source>
</evidence>
<feature type="region of interest" description="Disordered" evidence="1">
    <location>
        <begin position="152"/>
        <end position="180"/>
    </location>
</feature>
<reference evidence="2" key="1">
    <citation type="submission" date="2016-10" db="EMBL/GenBank/DDBJ databases">
        <title>Sequence of Gallionella enrichment culture.</title>
        <authorList>
            <person name="Poehlein A."/>
            <person name="Muehling M."/>
            <person name="Daniel R."/>
        </authorList>
    </citation>
    <scope>NUCLEOTIDE SEQUENCE</scope>
</reference>